<reference evidence="1" key="2">
    <citation type="submission" date="2021-02" db="EMBL/GenBank/DDBJ databases">
        <authorList>
            <person name="Merkel A.Y."/>
        </authorList>
    </citation>
    <scope>NUCLEOTIDE SEQUENCE</scope>
    <source>
        <strain evidence="1">T05b</strain>
    </source>
</reference>
<evidence type="ECO:0000313" key="1">
    <source>
        <dbReference type="EMBL" id="MBN2964728.1"/>
    </source>
</evidence>
<evidence type="ECO:0000313" key="2">
    <source>
        <dbReference type="Proteomes" id="UP000703590"/>
    </source>
</evidence>
<name>A0ABS2WST4_9BACT</name>
<protein>
    <recommendedName>
        <fullName evidence="3">Lipoprotein</fullName>
    </recommendedName>
</protein>
<dbReference type="Proteomes" id="UP000703590">
    <property type="component" value="Unassembled WGS sequence"/>
</dbReference>
<evidence type="ECO:0008006" key="3">
    <source>
        <dbReference type="Google" id="ProtNLM"/>
    </source>
</evidence>
<accession>A0ABS2WST4</accession>
<dbReference type="RefSeq" id="WP_205459279.1">
    <property type="nucleotide sequence ID" value="NZ_JAFHKK010000016.1"/>
</dbReference>
<keyword evidence="2" id="KW-1185">Reference proteome</keyword>
<dbReference type="EMBL" id="JAFHKK010000016">
    <property type="protein sequence ID" value="MBN2964728.1"/>
    <property type="molecule type" value="Genomic_DNA"/>
</dbReference>
<dbReference type="PROSITE" id="PS51257">
    <property type="entry name" value="PROKAR_LIPOPROTEIN"/>
    <property type="match status" value="1"/>
</dbReference>
<gene>
    <name evidence="1" type="ORF">JWV37_08040</name>
</gene>
<proteinExistence type="predicted"/>
<comment type="caution">
    <text evidence="1">The sequence shown here is derived from an EMBL/GenBank/DDBJ whole genome shotgun (WGS) entry which is preliminary data.</text>
</comment>
<sequence>MRYVILGLTVLFLVGCAQKIQTDVVLKNQAITKTQKAEIIEDEKRFLVVGTYLNDIIHEATPPNTHEHFIIALYEGGENPYRAPILGAQVNDVNATWEYLEHNSPLLELLPMANSWSHYYHIKAPLSYPDKLILQIEIDPLRQVRLNFEKDPR</sequence>
<organism evidence="1 2">
    <name type="scientific">Sulfurospirillum tamanense</name>
    <dbReference type="NCBI Taxonomy" id="2813362"/>
    <lineage>
        <taxon>Bacteria</taxon>
        <taxon>Pseudomonadati</taxon>
        <taxon>Campylobacterota</taxon>
        <taxon>Epsilonproteobacteria</taxon>
        <taxon>Campylobacterales</taxon>
        <taxon>Sulfurospirillaceae</taxon>
        <taxon>Sulfurospirillum</taxon>
    </lineage>
</organism>
<reference evidence="1" key="1">
    <citation type="submission" date="2021-02" db="EMBL/GenBank/DDBJ databases">
        <title>Sulfurospirillum tamanensis sp. nov.</title>
        <authorList>
            <person name="Frolova A."/>
            <person name="Merkel A."/>
            <person name="Slobodkin A."/>
        </authorList>
    </citation>
    <scope>NUCLEOTIDE SEQUENCE</scope>
    <source>
        <strain evidence="1">T05b</strain>
    </source>
</reference>